<gene>
    <name evidence="2" type="ORF">PCOR1329_LOCUS64337</name>
</gene>
<reference evidence="2" key="1">
    <citation type="submission" date="2023-10" db="EMBL/GenBank/DDBJ databases">
        <authorList>
            <person name="Chen Y."/>
            <person name="Shah S."/>
            <person name="Dougan E. K."/>
            <person name="Thang M."/>
            <person name="Chan C."/>
        </authorList>
    </citation>
    <scope>NUCLEOTIDE SEQUENCE [LARGE SCALE GENOMIC DNA]</scope>
</reference>
<dbReference type="Proteomes" id="UP001189429">
    <property type="component" value="Unassembled WGS sequence"/>
</dbReference>
<organism evidence="2 3">
    <name type="scientific">Prorocentrum cordatum</name>
    <dbReference type="NCBI Taxonomy" id="2364126"/>
    <lineage>
        <taxon>Eukaryota</taxon>
        <taxon>Sar</taxon>
        <taxon>Alveolata</taxon>
        <taxon>Dinophyceae</taxon>
        <taxon>Prorocentrales</taxon>
        <taxon>Prorocentraceae</taxon>
        <taxon>Prorocentrum</taxon>
    </lineage>
</organism>
<feature type="transmembrane region" description="Helical" evidence="1">
    <location>
        <begin position="443"/>
        <end position="465"/>
    </location>
</feature>
<feature type="transmembrane region" description="Helical" evidence="1">
    <location>
        <begin position="520"/>
        <end position="539"/>
    </location>
</feature>
<keyword evidence="1" id="KW-0812">Transmembrane</keyword>
<dbReference type="EMBL" id="CAUYUJ010018195">
    <property type="protein sequence ID" value="CAK0881523.1"/>
    <property type="molecule type" value="Genomic_DNA"/>
</dbReference>
<evidence type="ECO:0000313" key="2">
    <source>
        <dbReference type="EMBL" id="CAK0881523.1"/>
    </source>
</evidence>
<feature type="transmembrane region" description="Helical" evidence="1">
    <location>
        <begin position="149"/>
        <end position="172"/>
    </location>
</feature>
<protein>
    <recommendedName>
        <fullName evidence="4">Transmembrane protein</fullName>
    </recommendedName>
</protein>
<keyword evidence="1" id="KW-0472">Membrane</keyword>
<comment type="caution">
    <text evidence="2">The sequence shown here is derived from an EMBL/GenBank/DDBJ whole genome shotgun (WGS) entry which is preliminary data.</text>
</comment>
<evidence type="ECO:0000256" key="1">
    <source>
        <dbReference type="SAM" id="Phobius"/>
    </source>
</evidence>
<evidence type="ECO:0008006" key="4">
    <source>
        <dbReference type="Google" id="ProtNLM"/>
    </source>
</evidence>
<feature type="transmembrane region" description="Helical" evidence="1">
    <location>
        <begin position="248"/>
        <end position="271"/>
    </location>
</feature>
<evidence type="ECO:0000313" key="3">
    <source>
        <dbReference type="Proteomes" id="UP001189429"/>
    </source>
</evidence>
<keyword evidence="1" id="KW-1133">Transmembrane helix</keyword>
<proteinExistence type="predicted"/>
<accession>A0ABN9W5W4</accession>
<name>A0ABN9W5W4_9DINO</name>
<keyword evidence="3" id="KW-1185">Reference proteome</keyword>
<sequence>MPEGRRFFLKEQPDLFRAVHPKRVLRCFGEVFNESAFETAAANSTLQTQSSGLLDVSTDVHEASHQVSHYAGNDAHEEADQLYYSCQQVDRAGAFLSHVWAAARWLKVLALYYYMNIESAVVASVGAWVAAICVMVIRNGPTGMGAQPGLLMVFLGLPMLVFLLVLCGGHLIRVPVQTMWLDKLSIHQTRKDLQSKGVSAIPEFVAKSDRMIVLWSDTYFERLWCNAEVATFAAINGASRLDMLPLWLAPWIFVTMALNIVSIMISSKLFVWIPQAEVYIKSTGIVEKPSLLTFSSLFVGVGCAFTVAYVPLIIPTLYATRTKFKLHLNMMAQCKEFTFEHAKCRFESDREVVADLIKYLWKDYAHPIGAFDEFVNEKLSNHVIDSIGSATRIPYRCCLLLFLPLLFSSASNVFGCDGMPCEMAAEIELGTGVQPAQQMLTNAAAWAVGFFGVYPTVYPVLLYLMNVARSNFEFDPFARIVTELCAIIVSYTYMGFHEGFAAGVINAASSELVNGSTRDICLWMGALVVYLVLLIFWNLHLFKRSSTDHLFEAGDFIRIPTGYTGSKIPLLAQFAALVDYQPSHHTSHRTEGDANLLS</sequence>
<feature type="transmembrane region" description="Helical" evidence="1">
    <location>
        <begin position="291"/>
        <end position="314"/>
    </location>
</feature>